<evidence type="ECO:0000259" key="3">
    <source>
        <dbReference type="PROSITE" id="PS51186"/>
    </source>
</evidence>
<evidence type="ECO:0000313" key="4">
    <source>
        <dbReference type="EMBL" id="MDH8676504.1"/>
    </source>
</evidence>
<dbReference type="PANTHER" id="PTHR43420">
    <property type="entry name" value="ACETYLTRANSFERASE"/>
    <property type="match status" value="1"/>
</dbReference>
<dbReference type="RefSeq" id="WP_281092307.1">
    <property type="nucleotide sequence ID" value="NZ_JARYZI010000001.1"/>
</dbReference>
<keyword evidence="5" id="KW-1185">Reference proteome</keyword>
<evidence type="ECO:0000313" key="5">
    <source>
        <dbReference type="Proteomes" id="UP001158045"/>
    </source>
</evidence>
<feature type="domain" description="N-acetyltransferase" evidence="3">
    <location>
        <begin position="1"/>
        <end position="170"/>
    </location>
</feature>
<sequence length="170" mass="19773">MIRLATINDAPRIAEISIYGWRTAYKNLLPETYLYGKLSTIKRYEILQKQLASNDSYFVFEDDQTGLIKAFMVISDSRDQLSLEESSLPSHELIAIYVEPAFKGQGIGTQMIKYFEQLAYELQKSHTIIWVLKENFSSIKFYEKNGYKFDGKTKKLEPFGLEEVRLSKMK</sequence>
<organism evidence="4 5">
    <name type="scientific">Fusibacter bizertensis</name>
    <dbReference type="NCBI Taxonomy" id="1488331"/>
    <lineage>
        <taxon>Bacteria</taxon>
        <taxon>Bacillati</taxon>
        <taxon>Bacillota</taxon>
        <taxon>Clostridia</taxon>
        <taxon>Eubacteriales</taxon>
        <taxon>Eubacteriales Family XII. Incertae Sedis</taxon>
        <taxon>Fusibacter</taxon>
    </lineage>
</organism>
<dbReference type="Gene3D" id="3.40.630.30">
    <property type="match status" value="1"/>
</dbReference>
<proteinExistence type="predicted"/>
<keyword evidence="1" id="KW-0808">Transferase</keyword>
<dbReference type="InterPro" id="IPR000182">
    <property type="entry name" value="GNAT_dom"/>
</dbReference>
<evidence type="ECO:0000256" key="1">
    <source>
        <dbReference type="ARBA" id="ARBA00022679"/>
    </source>
</evidence>
<keyword evidence="2" id="KW-0012">Acyltransferase</keyword>
<dbReference type="CDD" id="cd04301">
    <property type="entry name" value="NAT_SF"/>
    <property type="match status" value="1"/>
</dbReference>
<evidence type="ECO:0000256" key="2">
    <source>
        <dbReference type="ARBA" id="ARBA00023315"/>
    </source>
</evidence>
<dbReference type="Proteomes" id="UP001158045">
    <property type="component" value="Unassembled WGS sequence"/>
</dbReference>
<protein>
    <submittedName>
        <fullName evidence="4">GNAT family N-acetyltransferase</fullName>
    </submittedName>
</protein>
<dbReference type="Pfam" id="PF00583">
    <property type="entry name" value="Acetyltransf_1"/>
    <property type="match status" value="1"/>
</dbReference>
<gene>
    <name evidence="4" type="ORF">QE109_00015</name>
</gene>
<comment type="caution">
    <text evidence="4">The sequence shown here is derived from an EMBL/GenBank/DDBJ whole genome shotgun (WGS) entry which is preliminary data.</text>
</comment>
<accession>A0ABT6N7V7</accession>
<dbReference type="PROSITE" id="PS51186">
    <property type="entry name" value="GNAT"/>
    <property type="match status" value="1"/>
</dbReference>
<reference evidence="4 5" key="1">
    <citation type="submission" date="2023-04" db="EMBL/GenBank/DDBJ databases">
        <title>Fusibacter bizertensis strain WBS, isolated from littoral bottom sediments of the Arctic seas - biochemical and genomic analysis.</title>
        <authorList>
            <person name="Brioukhanov A.L."/>
        </authorList>
    </citation>
    <scope>NUCLEOTIDE SEQUENCE [LARGE SCALE GENOMIC DNA]</scope>
    <source>
        <strain evidence="4 5">WBS</strain>
    </source>
</reference>
<dbReference type="InterPro" id="IPR050680">
    <property type="entry name" value="YpeA/RimI_acetyltransf"/>
</dbReference>
<dbReference type="InterPro" id="IPR016181">
    <property type="entry name" value="Acyl_CoA_acyltransferase"/>
</dbReference>
<dbReference type="EMBL" id="JARYZI010000001">
    <property type="protein sequence ID" value="MDH8676504.1"/>
    <property type="molecule type" value="Genomic_DNA"/>
</dbReference>
<dbReference type="SUPFAM" id="SSF55729">
    <property type="entry name" value="Acyl-CoA N-acyltransferases (Nat)"/>
    <property type="match status" value="1"/>
</dbReference>
<name>A0ABT6N7V7_9FIRM</name>